<protein>
    <recommendedName>
        <fullName evidence="6">Ubiquitin conjugation factor E4 core domain-containing protein</fullName>
    </recommendedName>
</protein>
<proteinExistence type="predicted"/>
<dbReference type="EMBL" id="ADBV01011381">
    <property type="protein sequence ID" value="EJW74929.1"/>
    <property type="molecule type" value="Genomic_DNA"/>
</dbReference>
<dbReference type="GO" id="GO:0000151">
    <property type="term" value="C:ubiquitin ligase complex"/>
    <property type="evidence" value="ECO:0007669"/>
    <property type="project" value="InterPro"/>
</dbReference>
<accession>J9EHQ5</accession>
<dbReference type="GO" id="GO:0006511">
    <property type="term" value="P:ubiquitin-dependent protein catabolic process"/>
    <property type="evidence" value="ECO:0007669"/>
    <property type="project" value="InterPro"/>
</dbReference>
<comment type="subcellular location">
    <subcellularLocation>
        <location evidence="1">Nucleus</location>
    </subcellularLocation>
</comment>
<dbReference type="UniPathway" id="UPA00143"/>
<feature type="domain" description="Ubiquitin conjugation factor E4 core" evidence="6">
    <location>
        <begin position="1"/>
        <end position="82"/>
    </location>
</feature>
<dbReference type="Proteomes" id="UP000004810">
    <property type="component" value="Unassembled WGS sequence"/>
</dbReference>
<dbReference type="AlphaFoldDB" id="J9EHQ5"/>
<dbReference type="GO" id="GO:0005634">
    <property type="term" value="C:nucleus"/>
    <property type="evidence" value="ECO:0007669"/>
    <property type="project" value="UniProtKB-SubCell"/>
</dbReference>
<name>J9EHQ5_WUCBA</name>
<dbReference type="GO" id="GO:0036503">
    <property type="term" value="P:ERAD pathway"/>
    <property type="evidence" value="ECO:0007669"/>
    <property type="project" value="InterPro"/>
</dbReference>
<sequence>MVINDATYLLDESLLALKKIHDIESLKESNEWSNLGDEERQMKEDALLEAKRSVRNWLILGRDTLDLFTYLTADAPEPFYEPFSFSFINDGLLPPVAPDLFGVMPEFFLENSLDFIVFLLKNNPVILLESRLDLPEQLLVFICSTHYFNNKFLAAKIVEVLFMVCPAILPAAYQFHLSVINSPLATDRLFPSLVKFYADVESTGASTEFYDKFNIRRSIQVIFRSLWESTIYRSNITSYARECSPDFIRFVNMVINDATYLLDESLLALKKIHDIESLKESNEWSNLGDEERQMKEDALLEAKRSVRNWLILGRDTLDLFTYLTADAPEPFYEP</sequence>
<evidence type="ECO:0000256" key="1">
    <source>
        <dbReference type="ARBA" id="ARBA00004123"/>
    </source>
</evidence>
<dbReference type="GO" id="GO:0034450">
    <property type="term" value="F:ubiquitin-ubiquitin ligase activity"/>
    <property type="evidence" value="ECO:0007669"/>
    <property type="project" value="InterPro"/>
</dbReference>
<gene>
    <name evidence="7" type="ORF">WUBG_14163</name>
</gene>
<evidence type="ECO:0000256" key="5">
    <source>
        <dbReference type="ARBA" id="ARBA00023242"/>
    </source>
</evidence>
<evidence type="ECO:0000256" key="3">
    <source>
        <dbReference type="ARBA" id="ARBA00022679"/>
    </source>
</evidence>
<reference evidence="8" key="1">
    <citation type="submission" date="2012-08" db="EMBL/GenBank/DDBJ databases">
        <title>The Genome Sequence of Wuchereria bancrofti.</title>
        <authorList>
            <person name="Nutman T.B."/>
            <person name="Fink D.L."/>
            <person name="Russ C."/>
            <person name="Young S."/>
            <person name="Zeng Q."/>
            <person name="Koehrsen M."/>
            <person name="Alvarado L."/>
            <person name="Berlin A."/>
            <person name="Chapman S.B."/>
            <person name="Chen Z."/>
            <person name="Freedman E."/>
            <person name="Gellesch M."/>
            <person name="Goldberg J."/>
            <person name="Griggs A."/>
            <person name="Gujja S."/>
            <person name="Heilman E.R."/>
            <person name="Heiman D."/>
            <person name="Hepburn T."/>
            <person name="Howarth C."/>
            <person name="Jen D."/>
            <person name="Larson L."/>
            <person name="Lewis B."/>
            <person name="Mehta T."/>
            <person name="Park D."/>
            <person name="Pearson M."/>
            <person name="Roberts A."/>
            <person name="Saif S."/>
            <person name="Shea T."/>
            <person name="Shenoy N."/>
            <person name="Sisk P."/>
            <person name="Stolte C."/>
            <person name="Sykes S."/>
            <person name="Walk T."/>
            <person name="White J."/>
            <person name="Yandava C."/>
            <person name="Haas B."/>
            <person name="Henn M.R."/>
            <person name="Nusbaum C."/>
            <person name="Birren B."/>
        </authorList>
    </citation>
    <scope>NUCLEOTIDE SEQUENCE [LARGE SCALE GENOMIC DNA]</scope>
    <source>
        <strain evidence="8">NA</strain>
    </source>
</reference>
<dbReference type="InterPro" id="IPR019474">
    <property type="entry name" value="Ub_conjug_fac_E4_core"/>
</dbReference>
<dbReference type="GO" id="GO:0000209">
    <property type="term" value="P:protein polyubiquitination"/>
    <property type="evidence" value="ECO:0007669"/>
    <property type="project" value="TreeGrafter"/>
</dbReference>
<evidence type="ECO:0000313" key="8">
    <source>
        <dbReference type="Proteomes" id="UP000004810"/>
    </source>
</evidence>
<comment type="pathway">
    <text evidence="2">Protein modification; protein ubiquitination.</text>
</comment>
<dbReference type="PANTHER" id="PTHR13931">
    <property type="entry name" value="UBIQUITINATION FACTOR E4"/>
    <property type="match status" value="1"/>
</dbReference>
<feature type="domain" description="Ubiquitin conjugation factor E4 core" evidence="6">
    <location>
        <begin position="94"/>
        <end position="334"/>
    </location>
</feature>
<keyword evidence="4" id="KW-0833">Ubl conjugation pathway</keyword>
<dbReference type="Pfam" id="PF10408">
    <property type="entry name" value="Ufd2P_core"/>
    <property type="match status" value="2"/>
</dbReference>
<dbReference type="GO" id="GO:0005737">
    <property type="term" value="C:cytoplasm"/>
    <property type="evidence" value="ECO:0007669"/>
    <property type="project" value="TreeGrafter"/>
</dbReference>
<organism evidence="7 8">
    <name type="scientific">Wuchereria bancrofti</name>
    <dbReference type="NCBI Taxonomy" id="6293"/>
    <lineage>
        <taxon>Eukaryota</taxon>
        <taxon>Metazoa</taxon>
        <taxon>Ecdysozoa</taxon>
        <taxon>Nematoda</taxon>
        <taxon>Chromadorea</taxon>
        <taxon>Rhabditida</taxon>
        <taxon>Spirurina</taxon>
        <taxon>Spiruromorpha</taxon>
        <taxon>Filarioidea</taxon>
        <taxon>Onchocercidae</taxon>
        <taxon>Wuchereria</taxon>
    </lineage>
</organism>
<keyword evidence="3" id="KW-0808">Transferase</keyword>
<evidence type="ECO:0000256" key="2">
    <source>
        <dbReference type="ARBA" id="ARBA00004906"/>
    </source>
</evidence>
<evidence type="ECO:0000313" key="7">
    <source>
        <dbReference type="EMBL" id="EJW74929.1"/>
    </source>
</evidence>
<dbReference type="PANTHER" id="PTHR13931:SF2">
    <property type="entry name" value="UBIQUITIN CONJUGATION FACTOR E4 B"/>
    <property type="match status" value="1"/>
</dbReference>
<feature type="non-terminal residue" evidence="7">
    <location>
        <position position="334"/>
    </location>
</feature>
<dbReference type="InterPro" id="IPR045132">
    <property type="entry name" value="UBE4"/>
</dbReference>
<evidence type="ECO:0000259" key="6">
    <source>
        <dbReference type="Pfam" id="PF10408"/>
    </source>
</evidence>
<comment type="caution">
    <text evidence="7">The sequence shown here is derived from an EMBL/GenBank/DDBJ whole genome shotgun (WGS) entry which is preliminary data.</text>
</comment>
<keyword evidence="5" id="KW-0539">Nucleus</keyword>
<evidence type="ECO:0000256" key="4">
    <source>
        <dbReference type="ARBA" id="ARBA00022786"/>
    </source>
</evidence>